<dbReference type="HAMAP" id="MF_01440">
    <property type="entry name" value="CheD"/>
    <property type="match status" value="1"/>
</dbReference>
<dbReference type="InterPro" id="IPR005659">
    <property type="entry name" value="Chemorcpt_Glu_NH3ase_CheD"/>
</dbReference>
<organism evidence="4 5">
    <name type="scientific">Actinoplanes auranticolor</name>
    <dbReference type="NCBI Taxonomy" id="47988"/>
    <lineage>
        <taxon>Bacteria</taxon>
        <taxon>Bacillati</taxon>
        <taxon>Actinomycetota</taxon>
        <taxon>Actinomycetes</taxon>
        <taxon>Micromonosporales</taxon>
        <taxon>Micromonosporaceae</taxon>
        <taxon>Actinoplanes</taxon>
    </lineage>
</organism>
<accession>A0A919SKB9</accession>
<dbReference type="Proteomes" id="UP000681340">
    <property type="component" value="Unassembled WGS sequence"/>
</dbReference>
<dbReference type="EC" id="3.5.1.44" evidence="3"/>
<protein>
    <recommendedName>
        <fullName evidence="3">Probable chemoreceptor glutamine deamidase CheD</fullName>
        <ecNumber evidence="3">3.5.1.44</ecNumber>
    </recommendedName>
</protein>
<dbReference type="GO" id="GO:0050568">
    <property type="term" value="F:protein-glutamine glutaminase activity"/>
    <property type="evidence" value="ECO:0007669"/>
    <property type="project" value="UniProtKB-UniRule"/>
</dbReference>
<dbReference type="PANTHER" id="PTHR35147:SF3">
    <property type="entry name" value="CHEMORECEPTOR GLUTAMINE DEAMIDASE CHED 1-RELATED"/>
    <property type="match status" value="1"/>
</dbReference>
<evidence type="ECO:0000256" key="2">
    <source>
        <dbReference type="ARBA" id="ARBA00022801"/>
    </source>
</evidence>
<dbReference type="EMBL" id="BOQL01000044">
    <property type="protein sequence ID" value="GIM73266.1"/>
    <property type="molecule type" value="Genomic_DNA"/>
</dbReference>
<dbReference type="GO" id="GO:0006935">
    <property type="term" value="P:chemotaxis"/>
    <property type="evidence" value="ECO:0007669"/>
    <property type="project" value="UniProtKB-UniRule"/>
</dbReference>
<keyword evidence="5" id="KW-1185">Reference proteome</keyword>
<evidence type="ECO:0000256" key="1">
    <source>
        <dbReference type="ARBA" id="ARBA00022500"/>
    </source>
</evidence>
<proteinExistence type="inferred from homology"/>
<comment type="function">
    <text evidence="3">Probably deamidates glutamine residues to glutamate on methyl-accepting chemotaxis receptors (MCPs), playing an important role in chemotaxis.</text>
</comment>
<dbReference type="Pfam" id="PF03975">
    <property type="entry name" value="CheD"/>
    <property type="match status" value="1"/>
</dbReference>
<dbReference type="InterPro" id="IPR038592">
    <property type="entry name" value="CheD-like_sf"/>
</dbReference>
<evidence type="ECO:0000313" key="4">
    <source>
        <dbReference type="EMBL" id="GIM73266.1"/>
    </source>
</evidence>
<evidence type="ECO:0000256" key="3">
    <source>
        <dbReference type="HAMAP-Rule" id="MF_01440"/>
    </source>
</evidence>
<keyword evidence="2 3" id="KW-0378">Hydrolase</keyword>
<reference evidence="4" key="1">
    <citation type="submission" date="2021-03" db="EMBL/GenBank/DDBJ databases">
        <title>Whole genome shotgun sequence of Actinoplanes auranticolor NBRC 12245.</title>
        <authorList>
            <person name="Komaki H."/>
            <person name="Tamura T."/>
        </authorList>
    </citation>
    <scope>NUCLEOTIDE SEQUENCE</scope>
    <source>
        <strain evidence="4">NBRC 12245</strain>
    </source>
</reference>
<dbReference type="Gene3D" id="3.30.1330.200">
    <property type="match status" value="1"/>
</dbReference>
<dbReference type="CDD" id="cd16352">
    <property type="entry name" value="CheD"/>
    <property type="match status" value="1"/>
</dbReference>
<dbReference type="RefSeq" id="WP_212991457.1">
    <property type="nucleotide sequence ID" value="NZ_BAABEA010000054.1"/>
</dbReference>
<dbReference type="SUPFAM" id="SSF64438">
    <property type="entry name" value="CNF1/YfiH-like putative cysteine hydrolases"/>
    <property type="match status" value="1"/>
</dbReference>
<dbReference type="AlphaFoldDB" id="A0A919SKB9"/>
<sequence length="174" mass="18838">MREPADVHLHPGDFRFAGNGIRMHTLLGSCVAITVWHPDRRIGGMCHYLLPGRDPAGAGPGLDGRYAEDAVVMFRRETDRHRTHPGEYVVKVFGGADQFPGLAGPQPSIADQNARACLALLAAHGFTVTTRQLGGQGSRRLIFELATGHVWLRTLHALDERAGAHAGPRPAVRS</sequence>
<dbReference type="PANTHER" id="PTHR35147">
    <property type="entry name" value="CHEMORECEPTOR GLUTAMINE DEAMIDASE CHED-RELATED"/>
    <property type="match status" value="1"/>
</dbReference>
<evidence type="ECO:0000313" key="5">
    <source>
        <dbReference type="Proteomes" id="UP000681340"/>
    </source>
</evidence>
<dbReference type="InterPro" id="IPR011324">
    <property type="entry name" value="Cytotoxic_necrot_fac-like_cat"/>
</dbReference>
<comment type="caution">
    <text evidence="4">The sequence shown here is derived from an EMBL/GenBank/DDBJ whole genome shotgun (WGS) entry which is preliminary data.</text>
</comment>
<name>A0A919SKB9_9ACTN</name>
<comment type="catalytic activity">
    <reaction evidence="3">
        <text>L-glutaminyl-[protein] + H2O = L-glutamyl-[protein] + NH4(+)</text>
        <dbReference type="Rhea" id="RHEA:16441"/>
        <dbReference type="Rhea" id="RHEA-COMP:10207"/>
        <dbReference type="Rhea" id="RHEA-COMP:10208"/>
        <dbReference type="ChEBI" id="CHEBI:15377"/>
        <dbReference type="ChEBI" id="CHEBI:28938"/>
        <dbReference type="ChEBI" id="CHEBI:29973"/>
        <dbReference type="ChEBI" id="CHEBI:30011"/>
        <dbReference type="EC" id="3.5.1.44"/>
    </reaction>
</comment>
<keyword evidence="1 3" id="KW-0145">Chemotaxis</keyword>
<comment type="similarity">
    <text evidence="3">Belongs to the CheD family.</text>
</comment>
<gene>
    <name evidence="3 4" type="primary">cheD</name>
    <name evidence="4" type="ORF">Aau02nite_55180</name>
</gene>